<feature type="transmembrane region" description="Helical" evidence="1">
    <location>
        <begin position="46"/>
        <end position="64"/>
    </location>
</feature>
<reference evidence="3" key="1">
    <citation type="submission" date="2016-10" db="EMBL/GenBank/DDBJ databases">
        <authorList>
            <person name="Varghese N."/>
            <person name="Submissions S."/>
        </authorList>
    </citation>
    <scope>NUCLEOTIDE SEQUENCE [LARGE SCALE GENOMIC DNA]</scope>
    <source>
        <strain evidence="3">DSM 11578</strain>
    </source>
</reference>
<dbReference type="Proteomes" id="UP000198924">
    <property type="component" value="Unassembled WGS sequence"/>
</dbReference>
<dbReference type="AlphaFoldDB" id="A0A1I3XYI0"/>
<dbReference type="InterPro" id="IPR046595">
    <property type="entry name" value="DUF6653"/>
</dbReference>
<keyword evidence="1" id="KW-0812">Transmembrane</keyword>
<evidence type="ECO:0000313" key="2">
    <source>
        <dbReference type="EMBL" id="SFK24562.1"/>
    </source>
</evidence>
<dbReference type="EMBL" id="FOSH01000007">
    <property type="protein sequence ID" value="SFK24562.1"/>
    <property type="molecule type" value="Genomic_DNA"/>
</dbReference>
<dbReference type="STRING" id="45496.SAMN04488079_10740"/>
<name>A0A1I3XYI0_9GAMM</name>
<gene>
    <name evidence="2" type="ORF">SAMN04488079_10740</name>
</gene>
<evidence type="ECO:0000313" key="3">
    <source>
        <dbReference type="Proteomes" id="UP000198924"/>
    </source>
</evidence>
<organism evidence="2 3">
    <name type="scientific">Methylophaga sulfidovorans</name>
    <dbReference type="NCBI Taxonomy" id="45496"/>
    <lineage>
        <taxon>Bacteria</taxon>
        <taxon>Pseudomonadati</taxon>
        <taxon>Pseudomonadota</taxon>
        <taxon>Gammaproteobacteria</taxon>
        <taxon>Thiotrichales</taxon>
        <taxon>Piscirickettsiaceae</taxon>
        <taxon>Methylophaga</taxon>
    </lineage>
</organism>
<evidence type="ECO:0000256" key="1">
    <source>
        <dbReference type="SAM" id="Phobius"/>
    </source>
</evidence>
<accession>A0A1I3XYI0</accession>
<dbReference type="Pfam" id="PF20358">
    <property type="entry name" value="DUF6653"/>
    <property type="match status" value="1"/>
</dbReference>
<keyword evidence="3" id="KW-1185">Reference proteome</keyword>
<protein>
    <submittedName>
        <fullName evidence="2">Uncharacterized protein</fullName>
    </submittedName>
</protein>
<keyword evidence="1" id="KW-0472">Membrane</keyword>
<feature type="transmembrane region" description="Helical" evidence="1">
    <location>
        <begin position="130"/>
        <end position="147"/>
    </location>
</feature>
<dbReference type="OrthoDB" id="1442233at2"/>
<feature type="transmembrane region" description="Helical" evidence="1">
    <location>
        <begin position="104"/>
        <end position="124"/>
    </location>
</feature>
<sequence length="171" mass="20101">MDIIKWAEKLMAMDEESWQRHANPWSVYSRFTTLPLLSLAFYSREWIGIYALIPIVLALAWIWLNPRLFNAPSSTHSWASMGTFGERLYLNRKNVPIPAHHQRFCILLQTLSALGLPFFIYSLYSLNTELLIASNIWIMVFKAWFVDRMVWLYKEMKNSDSQNAADINHDQ</sequence>
<keyword evidence="1" id="KW-1133">Transmembrane helix</keyword>
<proteinExistence type="predicted"/>
<dbReference type="RefSeq" id="WP_091712942.1">
    <property type="nucleotide sequence ID" value="NZ_FOSH01000007.1"/>
</dbReference>